<comment type="similarity">
    <text evidence="2">Belongs to the universal ribosomal protein uL10 family.</text>
</comment>
<dbReference type="FunFam" id="3.90.105.20:FF:000001">
    <property type="entry name" value="60S acidic ribosomal protein P0"/>
    <property type="match status" value="1"/>
</dbReference>
<feature type="domain" description="Hs1pro-1 C-terminal" evidence="7">
    <location>
        <begin position="686"/>
        <end position="946"/>
    </location>
</feature>
<gene>
    <name evidence="10" type="ORF">VNO80_04813</name>
</gene>
<feature type="domain" description="Large ribosomal subunit protein uL10-like insertion" evidence="9">
    <location>
        <begin position="114"/>
        <end position="183"/>
    </location>
</feature>
<dbReference type="InterPro" id="IPR043141">
    <property type="entry name" value="Ribosomal_uL10-like_sf"/>
</dbReference>
<dbReference type="Gene3D" id="3.90.105.20">
    <property type="match status" value="1"/>
</dbReference>
<accession>A0AAN9RJZ3</accession>
<feature type="domain" description="Nematode resistance protein-like HSPRO1 N-terminal" evidence="8">
    <location>
        <begin position="499"/>
        <end position="683"/>
    </location>
</feature>
<dbReference type="Pfam" id="PF07231">
    <property type="entry name" value="Hs1pro-1_N"/>
    <property type="match status" value="1"/>
</dbReference>
<dbReference type="GO" id="GO:0020037">
    <property type="term" value="F:heme binding"/>
    <property type="evidence" value="ECO:0007669"/>
    <property type="project" value="InterPro"/>
</dbReference>
<dbReference type="SUPFAM" id="SSF160369">
    <property type="entry name" value="Ribosomal protein L10-like"/>
    <property type="match status" value="1"/>
</dbReference>
<evidence type="ECO:0000256" key="6">
    <source>
        <dbReference type="SAM" id="MobiDB-lite"/>
    </source>
</evidence>
<dbReference type="InterPro" id="IPR040637">
    <property type="entry name" value="Ribosomal_uL10-like_insert"/>
</dbReference>
<dbReference type="Pfam" id="PF17777">
    <property type="entry name" value="RL10P_insert"/>
    <property type="match status" value="1"/>
</dbReference>
<dbReference type="GO" id="GO:0019441">
    <property type="term" value="P:L-tryptophan catabolic process to kynurenine"/>
    <property type="evidence" value="ECO:0007669"/>
    <property type="project" value="InterPro"/>
</dbReference>
<dbReference type="AlphaFoldDB" id="A0AAN9RJZ3"/>
<dbReference type="GO" id="GO:0005840">
    <property type="term" value="C:ribosome"/>
    <property type="evidence" value="ECO:0007669"/>
    <property type="project" value="UniProtKB-KW"/>
</dbReference>
<evidence type="ECO:0008006" key="12">
    <source>
        <dbReference type="Google" id="ProtNLM"/>
    </source>
</evidence>
<keyword evidence="11" id="KW-1185">Reference proteome</keyword>
<dbReference type="PANTHER" id="PTHR34795:SF1">
    <property type="entry name" value="NEMATODE RESISTANCE PROTEIN-LIKE HSPRO1"/>
    <property type="match status" value="1"/>
</dbReference>
<dbReference type="Pfam" id="PF00428">
    <property type="entry name" value="Ribosomal_60s"/>
    <property type="match status" value="1"/>
</dbReference>
<dbReference type="PANTHER" id="PTHR34795">
    <property type="entry name" value="NEMATODE RESISTANCE PROTEIN-LIKE HSPRO1"/>
    <property type="match status" value="1"/>
</dbReference>
<dbReference type="Proteomes" id="UP001374584">
    <property type="component" value="Unassembled WGS sequence"/>
</dbReference>
<comment type="caution">
    <text evidence="10">The sequence shown here is derived from an EMBL/GenBank/DDBJ whole genome shotgun (WGS) entry which is preliminary data.</text>
</comment>
<protein>
    <recommendedName>
        <fullName evidence="12">60S ribosomal protein L10P insertion domain-containing protein</fullName>
    </recommendedName>
</protein>
<evidence type="ECO:0000259" key="7">
    <source>
        <dbReference type="Pfam" id="PF07014"/>
    </source>
</evidence>
<evidence type="ECO:0000256" key="1">
    <source>
        <dbReference type="ARBA" id="ARBA00002200"/>
    </source>
</evidence>
<dbReference type="InterPro" id="IPR037217">
    <property type="entry name" value="Trp/Indoleamine_2_3_dOase-like"/>
</dbReference>
<dbReference type="CDD" id="cd05795">
    <property type="entry name" value="Ribosomal_P0_L10e"/>
    <property type="match status" value="1"/>
</dbReference>
<name>A0AAN9RJZ3_PHACN</name>
<evidence type="ECO:0000313" key="10">
    <source>
        <dbReference type="EMBL" id="KAK7379355.1"/>
    </source>
</evidence>
<reference evidence="10 11" key="1">
    <citation type="submission" date="2024-01" db="EMBL/GenBank/DDBJ databases">
        <title>The genomes of 5 underutilized Papilionoideae crops provide insights into root nodulation and disease resistanc.</title>
        <authorList>
            <person name="Jiang F."/>
        </authorList>
    </citation>
    <scope>NUCLEOTIDE SEQUENCE [LARGE SCALE GENOMIC DNA]</scope>
    <source>
        <strain evidence="10">JINMINGXINNONG_FW02</strain>
        <tissue evidence="10">Leaves</tissue>
    </source>
</reference>
<evidence type="ECO:0000256" key="3">
    <source>
        <dbReference type="ARBA" id="ARBA00011521"/>
    </source>
</evidence>
<dbReference type="InterPro" id="IPR009743">
    <property type="entry name" value="Hs1pro-1_C"/>
</dbReference>
<proteinExistence type="inferred from homology"/>
<keyword evidence="4" id="KW-0689">Ribosomal protein</keyword>
<dbReference type="InterPro" id="IPR043164">
    <property type="entry name" value="Ribosomal_uL10-like_insert_sf"/>
</dbReference>
<keyword evidence="5" id="KW-0687">Ribonucleoprotein</keyword>
<evidence type="ECO:0000256" key="2">
    <source>
        <dbReference type="ARBA" id="ARBA00008889"/>
    </source>
</evidence>
<dbReference type="EMBL" id="JAYMYR010000002">
    <property type="protein sequence ID" value="KAK7379355.1"/>
    <property type="molecule type" value="Genomic_DNA"/>
</dbReference>
<dbReference type="Gene3D" id="3.30.70.1730">
    <property type="match status" value="1"/>
</dbReference>
<evidence type="ECO:0000259" key="8">
    <source>
        <dbReference type="Pfam" id="PF07231"/>
    </source>
</evidence>
<dbReference type="GO" id="GO:1990904">
    <property type="term" value="C:ribonucleoprotein complex"/>
    <property type="evidence" value="ECO:0007669"/>
    <property type="project" value="UniProtKB-KW"/>
</dbReference>
<dbReference type="Pfam" id="PF00466">
    <property type="entry name" value="Ribosomal_L10"/>
    <property type="match status" value="1"/>
</dbReference>
<dbReference type="GO" id="GO:0046872">
    <property type="term" value="F:metal ion binding"/>
    <property type="evidence" value="ECO:0007669"/>
    <property type="project" value="InterPro"/>
</dbReference>
<sequence length="951" mass="105943">MAVKLTKAQKKIAYDAKLCRLLDNYTQILVVAADNVGSNQLQNIRQGLRGDSIVLMGKNTMMKRSVKLHAESTGNNAFLNLVPLLVGNVGLIFTKGDLKEVSEVVAKYKVGAPARVGLIAPIDVVVPPGNTGLDPSQTSFFQVLNIPTKINKGTVEIITPVELIRKGEKVGSSEAALLSKLAIRPFSYGLVVVSVYENGSVFSPAVLNLTDDDLVNMFANGVSMVSSLSLAISYPTIAAAPHMFANSYKNVLAVAVATEYSFPEADEVKEFLKDPSKFAVAVVAAAATDSAPAAASKEEEKKEEPEESDDDMGFSFCEPPERPDVSTFDRQLKTVDVVECGRSRFPTKHGQIGQFVTKKLHSSVPNNHSHSAYLVFSYISLLFMESTLSISTFHLLIYSYCASAQRKSSCILLKTELKANRAPNDWTQNKRIVKKRWSSSSCPQHSQSTRLSNFTTPSLLSFLPYKYPSLFPPPSPLSIPHHNITSLLSYTQQHKTPKMVDLHWKSKMPASDMSSKSPKLSLSVNSLPSLQLPFRTTDISPAAPSLCAAYDYYLSLPQLRTLWNSIDFPNWANEPILKPALQALEVTFRFLSIAFSDTRPHSNRREWKRTIESLAIHQIEIIAMLCEDEEHNSQTRGAVPTADLTVHTTNSETRSYSEASLLPRLATWYKSKDVAQRILLTVECQMRRCSYTLGLGEPNQAGKPSLLYDRVCKPNEIHALKTTPYDERVENHENHAVHATLQIAESWIHTSRKLLERIADAILSKRLEQAAQDCHAVERIWKLLAEVEDLHLMMDPDELLRLKNQLSVRSSSGETASFCFRSKELVELTKMCRDLRHRVPEILEVEVDPKGGPRIQEAAMKLYVSKIAFEKVHVLQAMQAIEAAMKRFFYAYKQVLTVVMGSSEANGNRVGLSCDSVHSLTQLFLEPTYFPSLDAAKTFLGYFWDNSDNKC</sequence>
<comment type="function">
    <text evidence="1">Ribosomal protein P0 is the functional equivalent of E.coli protein L10.</text>
</comment>
<dbReference type="InterPro" id="IPR038759">
    <property type="entry name" value="HSPRO1/HSPRO2"/>
</dbReference>
<dbReference type="GO" id="GO:0006952">
    <property type="term" value="P:defense response"/>
    <property type="evidence" value="ECO:0007669"/>
    <property type="project" value="InterPro"/>
</dbReference>
<dbReference type="Pfam" id="PF07014">
    <property type="entry name" value="Hs1pro-1_C"/>
    <property type="match status" value="1"/>
</dbReference>
<dbReference type="Gene3D" id="1.20.58.480">
    <property type="match status" value="1"/>
</dbReference>
<dbReference type="InterPro" id="IPR001790">
    <property type="entry name" value="Ribosomal_uL10"/>
</dbReference>
<evidence type="ECO:0000256" key="5">
    <source>
        <dbReference type="ARBA" id="ARBA00023274"/>
    </source>
</evidence>
<evidence type="ECO:0000256" key="4">
    <source>
        <dbReference type="ARBA" id="ARBA00022980"/>
    </source>
</evidence>
<dbReference type="InterPro" id="IPR009869">
    <property type="entry name" value="HSPRO1_N"/>
</dbReference>
<dbReference type="SUPFAM" id="SSF140959">
    <property type="entry name" value="Indolic compounds 2,3-dioxygenase-like"/>
    <property type="match status" value="1"/>
</dbReference>
<evidence type="ECO:0000313" key="11">
    <source>
        <dbReference type="Proteomes" id="UP001374584"/>
    </source>
</evidence>
<comment type="subunit">
    <text evidence="3">P0 forms a pentameric complex by interaction with dimers of P1 and P2.</text>
</comment>
<feature type="region of interest" description="Disordered" evidence="6">
    <location>
        <begin position="291"/>
        <end position="313"/>
    </location>
</feature>
<organism evidence="10 11">
    <name type="scientific">Phaseolus coccineus</name>
    <name type="common">Scarlet runner bean</name>
    <name type="synonym">Phaseolus multiflorus</name>
    <dbReference type="NCBI Taxonomy" id="3886"/>
    <lineage>
        <taxon>Eukaryota</taxon>
        <taxon>Viridiplantae</taxon>
        <taxon>Streptophyta</taxon>
        <taxon>Embryophyta</taxon>
        <taxon>Tracheophyta</taxon>
        <taxon>Spermatophyta</taxon>
        <taxon>Magnoliopsida</taxon>
        <taxon>eudicotyledons</taxon>
        <taxon>Gunneridae</taxon>
        <taxon>Pentapetalae</taxon>
        <taxon>rosids</taxon>
        <taxon>fabids</taxon>
        <taxon>Fabales</taxon>
        <taxon>Fabaceae</taxon>
        <taxon>Papilionoideae</taxon>
        <taxon>50 kb inversion clade</taxon>
        <taxon>NPAAA clade</taxon>
        <taxon>indigoferoid/millettioid clade</taxon>
        <taxon>Phaseoleae</taxon>
        <taxon>Phaseolus</taxon>
    </lineage>
</organism>
<evidence type="ECO:0000259" key="9">
    <source>
        <dbReference type="Pfam" id="PF17777"/>
    </source>
</evidence>